<name>A0A9W7EQM3_9STRA</name>
<feature type="region of interest" description="Disordered" evidence="1">
    <location>
        <begin position="96"/>
        <end position="150"/>
    </location>
</feature>
<comment type="caution">
    <text evidence="2">The sequence shown here is derived from an EMBL/GenBank/DDBJ whole genome shotgun (WGS) entry which is preliminary data.</text>
</comment>
<reference evidence="3" key="1">
    <citation type="journal article" date="2023" name="Commun. Biol.">
        <title>Genome analysis of Parmales, the sister group of diatoms, reveals the evolutionary specialization of diatoms from phago-mixotrophs to photoautotrophs.</title>
        <authorList>
            <person name="Ban H."/>
            <person name="Sato S."/>
            <person name="Yoshikawa S."/>
            <person name="Yamada K."/>
            <person name="Nakamura Y."/>
            <person name="Ichinomiya M."/>
            <person name="Sato N."/>
            <person name="Blanc-Mathieu R."/>
            <person name="Endo H."/>
            <person name="Kuwata A."/>
            <person name="Ogata H."/>
        </authorList>
    </citation>
    <scope>NUCLEOTIDE SEQUENCE [LARGE SCALE GENOMIC DNA]</scope>
    <source>
        <strain evidence="3">NIES 3699</strain>
    </source>
</reference>
<feature type="compositionally biased region" description="Low complexity" evidence="1">
    <location>
        <begin position="129"/>
        <end position="143"/>
    </location>
</feature>
<dbReference type="EMBL" id="BRXX01000056">
    <property type="protein sequence ID" value="GMH86098.1"/>
    <property type="molecule type" value="Genomic_DNA"/>
</dbReference>
<feature type="compositionally biased region" description="Basic and acidic residues" evidence="1">
    <location>
        <begin position="24"/>
        <end position="34"/>
    </location>
</feature>
<dbReference type="Proteomes" id="UP001165160">
    <property type="component" value="Unassembled WGS sequence"/>
</dbReference>
<evidence type="ECO:0000313" key="3">
    <source>
        <dbReference type="Proteomes" id="UP001165160"/>
    </source>
</evidence>
<proteinExistence type="predicted"/>
<evidence type="ECO:0000313" key="2">
    <source>
        <dbReference type="EMBL" id="GMH86098.1"/>
    </source>
</evidence>
<feature type="compositionally biased region" description="Gly residues" evidence="1">
    <location>
        <begin position="42"/>
        <end position="55"/>
    </location>
</feature>
<protein>
    <submittedName>
        <fullName evidence="2">Uncharacterized protein</fullName>
    </submittedName>
</protein>
<feature type="compositionally biased region" description="Low complexity" evidence="1">
    <location>
        <begin position="14"/>
        <end position="23"/>
    </location>
</feature>
<feature type="compositionally biased region" description="Gly residues" evidence="1">
    <location>
        <begin position="119"/>
        <end position="128"/>
    </location>
</feature>
<feature type="compositionally biased region" description="Low complexity" evidence="1">
    <location>
        <begin position="97"/>
        <end position="110"/>
    </location>
</feature>
<evidence type="ECO:0000256" key="1">
    <source>
        <dbReference type="SAM" id="MobiDB-lite"/>
    </source>
</evidence>
<sequence length="1028" mass="112327">MDGALGSSRDSRDSYNNNNNNSSRYRDDRYDNRGTFRPQGRGNYGGGSYGGGGGGRYGQDGGGGGGGGGNYGGGNYGGGHYGNGGGGNYGGGGGYGNPNNRNNGNPNNNPRYRDQSRGNYGGRGGRGRGNYNNNRRNNNNNNNFDRPPPKRIRTAANVKQLQTSEYENKQATQILSLMSLLTSDPASSTGKFDSDSTVALLNPNQSLGPGGKIQQVIGHLSKLPSNPTGVCLVDSFSRRFHLLEDPPDPSDPIKAFQETKEYCYLIGLSSGRNDSSTVGNLGFIQSDSSDSRTNDESYVNPNVPPLTPAFEAVKYVERVRDEVGVIAVGILQHLEMLDGFLYAGFAVMWLRECVARLGVEDEETDENVTEVRDRFPAERFVQLYSAEVSFFLEKSVGGDVAAVAGLRRLMEGLAVLVKSKMITEENCDAVVKQVLECGEVGEIACKGYYDVMGEKVEGSKTRSKRFKFGYAGIGLRVPEDNEGDDEDEDEEDEEVDWDEVAVDEIMELKDAGVSRWKDEYGWKWEEEVEDDDGNDVWDALEPVAFPPLMCSYLFKDAKTREQAPTKFVLPRINILQKDDPGVMGSLATKIDRKAKMKFLRDLHMRIVSIQPTFGPKMVASGGLKDLVKYVKGVEVEGGDLTEEETRLLLISSLFTFFFTPTGISPLTTARILYQLGQDSDTQLASSFNTMTNLVASRIVEDAELISTTSREGAQVGIGMWACFANTLSKTLLETWNKATGPSLNMARGIVRECVLRCGEDAVYAWSDDMENLKIESKPGYTSELADDDVTSCDEIKDKITNKETVNEIIKAFPSTSRSVKAAAVFSRADAADTLSFATNVIKANAKLIKGSEDDGEGEEIVSVLWKGANLRFGIYLKVLVAANIVSFSDVCKWLTGLPQATLVSNAWIFRDVEAAMSTRCRIGDNVDFDDDDEDDDLSDDEMELNGPDKEKAMKAQAVKDVLEGLYSIISKASPNTYKEGSSYAVGLRCGAINLVRVAFEWKIIGSDFEVGGKGPFVGDLQAVKAMFY</sequence>
<feature type="region of interest" description="Disordered" evidence="1">
    <location>
        <begin position="1"/>
        <end position="55"/>
    </location>
</feature>
<keyword evidence="3" id="KW-1185">Reference proteome</keyword>
<gene>
    <name evidence="2" type="ORF">TrVE_jg4434</name>
</gene>
<dbReference type="AlphaFoldDB" id="A0A9W7EQM3"/>
<organism evidence="2 3">
    <name type="scientific">Triparma verrucosa</name>
    <dbReference type="NCBI Taxonomy" id="1606542"/>
    <lineage>
        <taxon>Eukaryota</taxon>
        <taxon>Sar</taxon>
        <taxon>Stramenopiles</taxon>
        <taxon>Ochrophyta</taxon>
        <taxon>Bolidophyceae</taxon>
        <taxon>Parmales</taxon>
        <taxon>Triparmaceae</taxon>
        <taxon>Triparma</taxon>
    </lineage>
</organism>
<accession>A0A9W7EQM3</accession>